<gene>
    <name evidence="12" type="ORF">SCUD_LOCUS18786</name>
</gene>
<dbReference type="GO" id="GO:0000245">
    <property type="term" value="P:spliceosomal complex assembly"/>
    <property type="evidence" value="ECO:0007669"/>
    <property type="project" value="TreeGrafter"/>
</dbReference>
<dbReference type="EMBL" id="UZAK01041522">
    <property type="protein sequence ID" value="VDP67010.1"/>
    <property type="molecule type" value="Genomic_DNA"/>
</dbReference>
<keyword evidence="2" id="KW-0723">Serine/threonine-protein kinase</keyword>
<dbReference type="WBParaSite" id="SCUD_0001878901-mRNA-1">
    <property type="protein sequence ID" value="SCUD_0001878901-mRNA-1"/>
    <property type="gene ID" value="SCUD_0001878901"/>
</dbReference>
<evidence type="ECO:0000256" key="6">
    <source>
        <dbReference type="ARBA" id="ARBA00022840"/>
    </source>
</evidence>
<feature type="compositionally biased region" description="Basic residues" evidence="10">
    <location>
        <begin position="13"/>
        <end position="23"/>
    </location>
</feature>
<dbReference type="PROSITE" id="PS00107">
    <property type="entry name" value="PROTEIN_KINASE_ATP"/>
    <property type="match status" value="1"/>
</dbReference>
<dbReference type="InterPro" id="IPR000719">
    <property type="entry name" value="Prot_kinase_dom"/>
</dbReference>
<evidence type="ECO:0000259" key="11">
    <source>
        <dbReference type="PROSITE" id="PS50011"/>
    </source>
</evidence>
<evidence type="ECO:0000256" key="8">
    <source>
        <dbReference type="ARBA" id="ARBA00048679"/>
    </source>
</evidence>
<comment type="catalytic activity">
    <reaction evidence="7">
        <text>L-threonyl-[protein] + ATP = O-phospho-L-threonyl-[protein] + ADP + H(+)</text>
        <dbReference type="Rhea" id="RHEA:46608"/>
        <dbReference type="Rhea" id="RHEA-COMP:11060"/>
        <dbReference type="Rhea" id="RHEA-COMP:11605"/>
        <dbReference type="ChEBI" id="CHEBI:15378"/>
        <dbReference type="ChEBI" id="CHEBI:30013"/>
        <dbReference type="ChEBI" id="CHEBI:30616"/>
        <dbReference type="ChEBI" id="CHEBI:61977"/>
        <dbReference type="ChEBI" id="CHEBI:456216"/>
        <dbReference type="EC" id="2.7.11.1"/>
    </reaction>
</comment>
<evidence type="ECO:0000256" key="7">
    <source>
        <dbReference type="ARBA" id="ARBA00047899"/>
    </source>
</evidence>
<dbReference type="InterPro" id="IPR017441">
    <property type="entry name" value="Protein_kinase_ATP_BS"/>
</dbReference>
<dbReference type="GO" id="GO:0005737">
    <property type="term" value="C:cytoplasm"/>
    <property type="evidence" value="ECO:0007669"/>
    <property type="project" value="TreeGrafter"/>
</dbReference>
<evidence type="ECO:0000256" key="5">
    <source>
        <dbReference type="ARBA" id="ARBA00022777"/>
    </source>
</evidence>
<evidence type="ECO:0000256" key="9">
    <source>
        <dbReference type="PROSITE-ProRule" id="PRU10141"/>
    </source>
</evidence>
<keyword evidence="6 9" id="KW-0067">ATP-binding</keyword>
<accession>A0A183KUP4</accession>
<dbReference type="STRING" id="6186.A0A183KUP4"/>
<keyword evidence="3" id="KW-0808">Transferase</keyword>
<evidence type="ECO:0000313" key="14">
    <source>
        <dbReference type="WBParaSite" id="SCUD_0001878901-mRNA-1"/>
    </source>
</evidence>
<dbReference type="GO" id="GO:0005524">
    <property type="term" value="F:ATP binding"/>
    <property type="evidence" value="ECO:0007669"/>
    <property type="project" value="UniProtKB-UniRule"/>
</dbReference>
<feature type="domain" description="Protein kinase" evidence="11">
    <location>
        <begin position="105"/>
        <end position="229"/>
    </location>
</feature>
<name>A0A183KUP4_9TREM</name>
<dbReference type="GO" id="GO:0050684">
    <property type="term" value="P:regulation of mRNA processing"/>
    <property type="evidence" value="ECO:0007669"/>
    <property type="project" value="TreeGrafter"/>
</dbReference>
<feature type="compositionally biased region" description="Basic and acidic residues" evidence="10">
    <location>
        <begin position="38"/>
        <end position="54"/>
    </location>
</feature>
<reference evidence="12 13" key="2">
    <citation type="submission" date="2018-11" db="EMBL/GenBank/DDBJ databases">
        <authorList>
            <consortium name="Pathogen Informatics"/>
        </authorList>
    </citation>
    <scope>NUCLEOTIDE SEQUENCE [LARGE SCALE GENOMIC DNA]</scope>
    <source>
        <strain evidence="12">Dakar</strain>
        <strain evidence="13">Dakar, Senegal</strain>
    </source>
</reference>
<dbReference type="InterPro" id="IPR011009">
    <property type="entry name" value="Kinase-like_dom_sf"/>
</dbReference>
<dbReference type="GO" id="GO:0005634">
    <property type="term" value="C:nucleus"/>
    <property type="evidence" value="ECO:0007669"/>
    <property type="project" value="TreeGrafter"/>
</dbReference>
<sequence>MSKIPRKVVALQSKKKNKQIKKNAPKDKSIGNKCNGAVEDRLQPQDDSTPKNEQEPTYCEYSRDEEVLEEEEILGSDDDEQEDPRDYCIGGYHPVKIGQVYNSRYHVVRKLGWGHFSTVWLCWDLCSKRFVAMKVVKSAPHYTETALDEIKLLSCVRESAPDDPFRKKTVQLLDDFRVSGVNGNHVCMIFEVLGHNLLKLIIRSQYRGIPLENVRSIIKQVSIDYLISP</sequence>
<dbReference type="Gene3D" id="3.30.200.20">
    <property type="entry name" value="Phosphorylase Kinase, domain 1"/>
    <property type="match status" value="1"/>
</dbReference>
<feature type="binding site" evidence="9">
    <location>
        <position position="134"/>
    </location>
    <ligand>
        <name>ATP</name>
        <dbReference type="ChEBI" id="CHEBI:30616"/>
    </ligand>
</feature>
<comment type="catalytic activity">
    <reaction evidence="8">
        <text>L-seryl-[protein] + ATP = O-phospho-L-seryl-[protein] + ADP + H(+)</text>
        <dbReference type="Rhea" id="RHEA:17989"/>
        <dbReference type="Rhea" id="RHEA-COMP:9863"/>
        <dbReference type="Rhea" id="RHEA-COMP:11604"/>
        <dbReference type="ChEBI" id="CHEBI:15378"/>
        <dbReference type="ChEBI" id="CHEBI:29999"/>
        <dbReference type="ChEBI" id="CHEBI:30616"/>
        <dbReference type="ChEBI" id="CHEBI:83421"/>
        <dbReference type="ChEBI" id="CHEBI:456216"/>
        <dbReference type="EC" id="2.7.11.1"/>
    </reaction>
</comment>
<dbReference type="GO" id="GO:0004674">
    <property type="term" value="F:protein serine/threonine kinase activity"/>
    <property type="evidence" value="ECO:0007669"/>
    <property type="project" value="UniProtKB-KW"/>
</dbReference>
<evidence type="ECO:0000313" key="13">
    <source>
        <dbReference type="Proteomes" id="UP000279833"/>
    </source>
</evidence>
<dbReference type="Gene3D" id="1.10.510.10">
    <property type="entry name" value="Transferase(Phosphotransferase) domain 1"/>
    <property type="match status" value="1"/>
</dbReference>
<dbReference type="EC" id="2.7.11.1" evidence="1"/>
<dbReference type="FunFam" id="3.30.200.20:FF:000163">
    <property type="entry name" value="SRSF protein kinase 2 isoform X1"/>
    <property type="match status" value="1"/>
</dbReference>
<dbReference type="AlphaFoldDB" id="A0A183KUP4"/>
<keyword evidence="4 9" id="KW-0547">Nucleotide-binding</keyword>
<organism evidence="14">
    <name type="scientific">Schistosoma curassoni</name>
    <dbReference type="NCBI Taxonomy" id="6186"/>
    <lineage>
        <taxon>Eukaryota</taxon>
        <taxon>Metazoa</taxon>
        <taxon>Spiralia</taxon>
        <taxon>Lophotrochozoa</taxon>
        <taxon>Platyhelminthes</taxon>
        <taxon>Trematoda</taxon>
        <taxon>Digenea</taxon>
        <taxon>Strigeidida</taxon>
        <taxon>Schistosomatoidea</taxon>
        <taxon>Schistosomatidae</taxon>
        <taxon>Schistosoma</taxon>
    </lineage>
</organism>
<evidence type="ECO:0000256" key="4">
    <source>
        <dbReference type="ARBA" id="ARBA00022741"/>
    </source>
</evidence>
<evidence type="ECO:0000256" key="1">
    <source>
        <dbReference type="ARBA" id="ARBA00012513"/>
    </source>
</evidence>
<feature type="compositionally biased region" description="Acidic residues" evidence="10">
    <location>
        <begin position="66"/>
        <end position="82"/>
    </location>
</feature>
<evidence type="ECO:0000256" key="3">
    <source>
        <dbReference type="ARBA" id="ARBA00022679"/>
    </source>
</evidence>
<evidence type="ECO:0000256" key="2">
    <source>
        <dbReference type="ARBA" id="ARBA00022527"/>
    </source>
</evidence>
<protein>
    <recommendedName>
        <fullName evidence="1">non-specific serine/threonine protein kinase</fullName>
        <ecNumber evidence="1">2.7.11.1</ecNumber>
    </recommendedName>
</protein>
<reference evidence="14" key="1">
    <citation type="submission" date="2016-06" db="UniProtKB">
        <authorList>
            <consortium name="WormBaseParasite"/>
        </authorList>
    </citation>
    <scope>IDENTIFICATION</scope>
</reference>
<proteinExistence type="predicted"/>
<dbReference type="PANTHER" id="PTHR47634:SF9">
    <property type="entry name" value="PROTEIN KINASE DOMAIN-CONTAINING PROTEIN-RELATED"/>
    <property type="match status" value="1"/>
</dbReference>
<keyword evidence="13" id="KW-1185">Reference proteome</keyword>
<keyword evidence="5" id="KW-0418">Kinase</keyword>
<dbReference type="PROSITE" id="PS50011">
    <property type="entry name" value="PROTEIN_KINASE_DOM"/>
    <property type="match status" value="1"/>
</dbReference>
<dbReference type="Proteomes" id="UP000279833">
    <property type="component" value="Unassembled WGS sequence"/>
</dbReference>
<dbReference type="InterPro" id="IPR051334">
    <property type="entry name" value="SRPK"/>
</dbReference>
<evidence type="ECO:0000256" key="10">
    <source>
        <dbReference type="SAM" id="MobiDB-lite"/>
    </source>
</evidence>
<feature type="region of interest" description="Disordered" evidence="10">
    <location>
        <begin position="1"/>
        <end position="82"/>
    </location>
</feature>
<dbReference type="SUPFAM" id="SSF56112">
    <property type="entry name" value="Protein kinase-like (PK-like)"/>
    <property type="match status" value="1"/>
</dbReference>
<evidence type="ECO:0000313" key="12">
    <source>
        <dbReference type="EMBL" id="VDP67010.1"/>
    </source>
</evidence>
<dbReference type="PANTHER" id="PTHR47634">
    <property type="entry name" value="PROTEIN KINASE DOMAIN-CONTAINING PROTEIN-RELATED"/>
    <property type="match status" value="1"/>
</dbReference>